<accession>E5E4C7</accession>
<dbReference type="Proteomes" id="UP000008730">
    <property type="component" value="Segment"/>
</dbReference>
<dbReference type="RefSeq" id="YP_004009763.1">
    <property type="nucleotide sequence ID" value="NC_014661.1"/>
</dbReference>
<gene>
    <name evidence="1" type="ORF">Acj61p146</name>
</gene>
<keyword evidence="2" id="KW-1185">Reference proteome</keyword>
<organism evidence="1 2">
    <name type="scientific">Acinetobacter phage Acj61</name>
    <dbReference type="NCBI Taxonomy" id="760732"/>
    <lineage>
        <taxon>Viruses</taxon>
        <taxon>Duplodnaviria</taxon>
        <taxon>Heunggongvirae</taxon>
        <taxon>Uroviricota</taxon>
        <taxon>Caudoviricetes</taxon>
        <taxon>Pantevenvirales</taxon>
        <taxon>Straboviridae</taxon>
        <taxon>Twarogvirinae</taxon>
        <taxon>Lasallevirus</taxon>
        <taxon>Lasallevirus Acj61</taxon>
        <taxon>Acinetobacter virus Acj61</taxon>
    </lineage>
</organism>
<proteinExistence type="predicted"/>
<evidence type="ECO:0000313" key="2">
    <source>
        <dbReference type="Proteomes" id="UP000008730"/>
    </source>
</evidence>
<name>E5E4C7_9CAUD</name>
<dbReference type="KEGG" id="vg:9926037"/>
<evidence type="ECO:0000313" key="1">
    <source>
        <dbReference type="EMBL" id="ADG36111.1"/>
    </source>
</evidence>
<sequence length="144" mass="16603">MKHVVIVCPSDKLIDKGITRTRALIGDEWVDIVMDTSDWLSKKFWHIDSGEDIYSWNIKKLELTYEFDANLDLGDWTALETPITVGDIQDTWEPGEYLVKYVRDWDMSENMGILRMYAKQTGSLAGSFLFDVQDNLVIGYARLS</sequence>
<dbReference type="OrthoDB" id="40031at10239"/>
<reference evidence="1 2" key="1">
    <citation type="journal article" date="2010" name="Virol. J.">
        <title>Genomes of the T4-related bacteriophages as windows on microbial genome evolution.</title>
        <authorList>
            <person name="Petrov V.M."/>
            <person name="Ratnayaka S."/>
            <person name="Nolan J.M."/>
            <person name="Miller E.S."/>
            <person name="Karam J.D."/>
        </authorList>
    </citation>
    <scope>NUCLEOTIDE SEQUENCE [LARGE SCALE GENOMIC DNA]</scope>
</reference>
<protein>
    <submittedName>
        <fullName evidence="1">Uncharacterized protein</fullName>
    </submittedName>
</protein>
<dbReference type="GeneID" id="9926037"/>
<dbReference type="EMBL" id="GU911519">
    <property type="protein sequence ID" value="ADG36111.1"/>
    <property type="molecule type" value="Genomic_DNA"/>
</dbReference>